<evidence type="ECO:0000256" key="1">
    <source>
        <dbReference type="SAM" id="MobiDB-lite"/>
    </source>
</evidence>
<evidence type="ECO:0000313" key="4">
    <source>
        <dbReference type="Proteomes" id="UP001371305"/>
    </source>
</evidence>
<sequence length="204" mass="22080">MDEDSPYQTPLSSAPPALPQGPQPQVVKVFGILHIVLGGLGILFGIWGLFSLKFTSMLQSARANDPVIVVQRKYMEDLWPVTVMHSTFTLGLAALLLVAGLKLVREKPDGIMWSNRYSWTSITAKIISLVVTVGYVLPLSNRMTGEILNTRGMPAGSADMTTGMVKSMTSIASVASPVLSCLYPALALFFLSRPAVKAWAARTR</sequence>
<protein>
    <recommendedName>
        <fullName evidence="5">DUF2269 domain-containing protein</fullName>
    </recommendedName>
</protein>
<proteinExistence type="predicted"/>
<evidence type="ECO:0000313" key="3">
    <source>
        <dbReference type="EMBL" id="MEK7953812.1"/>
    </source>
</evidence>
<keyword evidence="4" id="KW-1185">Reference proteome</keyword>
<feature type="transmembrane region" description="Helical" evidence="2">
    <location>
        <begin position="170"/>
        <end position="191"/>
    </location>
</feature>
<organism evidence="3 4">
    <name type="scientific">Luteolibacter soli</name>
    <dbReference type="NCBI Taxonomy" id="3135280"/>
    <lineage>
        <taxon>Bacteria</taxon>
        <taxon>Pseudomonadati</taxon>
        <taxon>Verrucomicrobiota</taxon>
        <taxon>Verrucomicrobiia</taxon>
        <taxon>Verrucomicrobiales</taxon>
        <taxon>Verrucomicrobiaceae</taxon>
        <taxon>Luteolibacter</taxon>
    </lineage>
</organism>
<name>A0ABU9B4C5_9BACT</name>
<dbReference type="Proteomes" id="UP001371305">
    <property type="component" value="Unassembled WGS sequence"/>
</dbReference>
<evidence type="ECO:0000256" key="2">
    <source>
        <dbReference type="SAM" id="Phobius"/>
    </source>
</evidence>
<keyword evidence="2" id="KW-0472">Membrane</keyword>
<feature type="transmembrane region" description="Helical" evidence="2">
    <location>
        <begin position="83"/>
        <end position="104"/>
    </location>
</feature>
<keyword evidence="2" id="KW-0812">Transmembrane</keyword>
<gene>
    <name evidence="3" type="ORF">WKV53_25070</name>
</gene>
<feature type="region of interest" description="Disordered" evidence="1">
    <location>
        <begin position="1"/>
        <end position="20"/>
    </location>
</feature>
<accession>A0ABU9B4C5</accession>
<evidence type="ECO:0008006" key="5">
    <source>
        <dbReference type="Google" id="ProtNLM"/>
    </source>
</evidence>
<feature type="transmembrane region" description="Helical" evidence="2">
    <location>
        <begin position="29"/>
        <end position="50"/>
    </location>
</feature>
<keyword evidence="2" id="KW-1133">Transmembrane helix</keyword>
<comment type="caution">
    <text evidence="3">The sequence shown here is derived from an EMBL/GenBank/DDBJ whole genome shotgun (WGS) entry which is preliminary data.</text>
</comment>
<reference evidence="3 4" key="1">
    <citation type="submission" date="2024-04" db="EMBL/GenBank/DDBJ databases">
        <title>Luteolibacter sp. isolated from soil.</title>
        <authorList>
            <person name="An J."/>
        </authorList>
    </citation>
    <scope>NUCLEOTIDE SEQUENCE [LARGE SCALE GENOMIC DNA]</scope>
    <source>
        <strain evidence="3 4">Y139</strain>
    </source>
</reference>
<dbReference type="RefSeq" id="WP_341407577.1">
    <property type="nucleotide sequence ID" value="NZ_JBBUKT010000013.1"/>
</dbReference>
<feature type="transmembrane region" description="Helical" evidence="2">
    <location>
        <begin position="116"/>
        <end position="137"/>
    </location>
</feature>
<dbReference type="EMBL" id="JBBUKT010000013">
    <property type="protein sequence ID" value="MEK7953812.1"/>
    <property type="molecule type" value="Genomic_DNA"/>
</dbReference>